<evidence type="ECO:0000313" key="2">
    <source>
        <dbReference type="EMBL" id="OUT21438.1"/>
    </source>
</evidence>
<accession>A0A099NV80</accession>
<proteinExistence type="predicted"/>
<protein>
    <recommendedName>
        <fullName evidence="5">Required for respiratory growth protein 8, mitochondrial</fullName>
    </recommendedName>
</protein>
<reference evidence="2 4" key="3">
    <citation type="submission" date="2017-05" db="EMBL/GenBank/DDBJ databases">
        <title>The Genome Sequence of Candida krusei Ckrusei653.</title>
        <authorList>
            <person name="Cuomo C."/>
            <person name="Forche A."/>
            <person name="Young S."/>
            <person name="Abouelleil A."/>
            <person name="Cao P."/>
            <person name="Chapman S."/>
            <person name="Cusick C."/>
            <person name="Shea T."/>
            <person name="Nusbaum C."/>
            <person name="Birren B."/>
        </authorList>
    </citation>
    <scope>NUCLEOTIDE SEQUENCE [LARGE SCALE GENOMIC DNA]</scope>
    <source>
        <strain evidence="2 4">Ckrusei653</strain>
    </source>
</reference>
<gene>
    <name evidence="2" type="ORF">CAS74_003556</name>
    <name evidence="1" type="ORF">JL09_g5017</name>
</gene>
<sequence>MLSCNSVSHRAIRIYRSYSISGRSYTLSADSSAESAQSSFLRPLKDPPRRTSKWKMISDRERVQSYKCLEKTAIAHILSSPPRMLHVARIVIPRDFLVPLRVMENPIRGEASVFPYIIAPYHPDDLKIPEDPVLYYANSISLFESYHNKETTGTHTVPLQKLTIYNNMYPNIKVHKHVGWNIDTQKVIEQIYVDLLKHELEKCEVFEELMPSSVSCLDLVYIDSKEYLFMGEERMQLNLFTMLQHSPEIIELLKGKFKTNIIPINSSTDNLNRILIRYSMFLNN</sequence>
<comment type="caution">
    <text evidence="1">The sequence shown here is derived from an EMBL/GenBank/DDBJ whole genome shotgun (WGS) entry which is preliminary data.</text>
</comment>
<evidence type="ECO:0000313" key="1">
    <source>
        <dbReference type="EMBL" id="KGK35832.1"/>
    </source>
</evidence>
<dbReference type="AlphaFoldDB" id="A0A099NV80"/>
<dbReference type="VEuPathDB" id="FungiDB:C5L36_0B04640"/>
<reference evidence="1" key="2">
    <citation type="submission" date="2014-08" db="EMBL/GenBank/DDBJ databases">
        <title>Exploiting Issatchenkia orientalis SD108 for Succinic Acid Production.</title>
        <authorList>
            <person name="Xiao H."/>
            <person name="Shao Z."/>
            <person name="Jiang Y."/>
            <person name="Dole S."/>
            <person name="Zhao H."/>
        </authorList>
    </citation>
    <scope>NUCLEOTIDE SEQUENCE [LARGE SCALE GENOMIC DNA]</scope>
    <source>
        <strain evidence="1">SD108</strain>
    </source>
</reference>
<dbReference type="Proteomes" id="UP000029867">
    <property type="component" value="Unassembled WGS sequence"/>
</dbReference>
<dbReference type="EMBL" id="NHMM01000005">
    <property type="protein sequence ID" value="OUT21438.1"/>
    <property type="molecule type" value="Genomic_DNA"/>
</dbReference>
<evidence type="ECO:0008006" key="5">
    <source>
        <dbReference type="Google" id="ProtNLM"/>
    </source>
</evidence>
<dbReference type="Proteomes" id="UP000195871">
    <property type="component" value="Unassembled WGS sequence"/>
</dbReference>
<dbReference type="HOGENOM" id="CLU_980255_0_0_1"/>
<evidence type="ECO:0000313" key="4">
    <source>
        <dbReference type="Proteomes" id="UP000195871"/>
    </source>
</evidence>
<evidence type="ECO:0000313" key="3">
    <source>
        <dbReference type="Proteomes" id="UP000029867"/>
    </source>
</evidence>
<dbReference type="EMBL" id="JQFK01000307">
    <property type="protein sequence ID" value="KGK35832.1"/>
    <property type="molecule type" value="Genomic_DNA"/>
</dbReference>
<name>A0A099NV80_PICKU</name>
<organism evidence="1 3">
    <name type="scientific">Pichia kudriavzevii</name>
    <name type="common">Yeast</name>
    <name type="synonym">Issatchenkia orientalis</name>
    <dbReference type="NCBI Taxonomy" id="4909"/>
    <lineage>
        <taxon>Eukaryota</taxon>
        <taxon>Fungi</taxon>
        <taxon>Dikarya</taxon>
        <taxon>Ascomycota</taxon>
        <taxon>Saccharomycotina</taxon>
        <taxon>Pichiomycetes</taxon>
        <taxon>Pichiales</taxon>
        <taxon>Pichiaceae</taxon>
        <taxon>Pichia</taxon>
    </lineage>
</organism>
<reference evidence="3" key="1">
    <citation type="journal article" date="2014" name="Microb. Cell Fact.">
        <title>Exploiting Issatchenkia orientalis SD108 for succinic acid production.</title>
        <authorList>
            <person name="Xiao H."/>
            <person name="Shao Z."/>
            <person name="Jiang Y."/>
            <person name="Dole S."/>
            <person name="Zhao H."/>
        </authorList>
    </citation>
    <scope>NUCLEOTIDE SEQUENCE [LARGE SCALE GENOMIC DNA]</scope>
    <source>
        <strain evidence="3">SD108</strain>
    </source>
</reference>